<feature type="compositionally biased region" description="Basic and acidic residues" evidence="1">
    <location>
        <begin position="308"/>
        <end position="318"/>
    </location>
</feature>
<dbReference type="AlphaFoldDB" id="A0A9P1G0I6"/>
<dbReference type="EMBL" id="CAMXCT030002023">
    <property type="protein sequence ID" value="CAL4782313.1"/>
    <property type="molecule type" value="Genomic_DNA"/>
</dbReference>
<dbReference type="EMBL" id="CAMXCT010002023">
    <property type="protein sequence ID" value="CAI3995001.1"/>
    <property type="molecule type" value="Genomic_DNA"/>
</dbReference>
<evidence type="ECO:0000313" key="5">
    <source>
        <dbReference type="Proteomes" id="UP001152797"/>
    </source>
</evidence>
<feature type="compositionally biased region" description="Basic residues" evidence="1">
    <location>
        <begin position="231"/>
        <end position="242"/>
    </location>
</feature>
<accession>A0A9P1G0I6</accession>
<keyword evidence="5" id="KW-1185">Reference proteome</keyword>
<proteinExistence type="predicted"/>
<reference evidence="3" key="2">
    <citation type="submission" date="2024-04" db="EMBL/GenBank/DDBJ databases">
        <authorList>
            <person name="Chen Y."/>
            <person name="Shah S."/>
            <person name="Dougan E. K."/>
            <person name="Thang M."/>
            <person name="Chan C."/>
        </authorList>
    </citation>
    <scope>NUCLEOTIDE SEQUENCE [LARGE SCALE GENOMIC DNA]</scope>
</reference>
<dbReference type="OrthoDB" id="441428at2759"/>
<name>A0A9P1G0I6_9DINO</name>
<sequence length="1101" mass="125477">MTSPPTTGSIPLQEFRRDIPPGWTPGDSAYPLHLYFAKLKLWYRICNLDDEIIGPLIAGRLYGRAAKIALNLRVPRPDGGFDTGDAALARLSVDETVDDIKLQIGGDYTRFQEARALALRLSPNRNDDTTEIFYGDHNEEENYDLDYWYGDHDDDGWWQYYDADDGWYDYDDSAGIWYDCYEDDQWYEEDYGEASNEEVQQMPTTDKNEEKNEDDAAYYKGKGKDNDGKGKKGKSSKGKGYGKRSWYASTSSATTSTNFNGYGETYKKDPSKGLDIGAGVPNSNTSLPKPGNSPKEYNIHGLSEDEEIIKLGRVERTRSSSTSEELAEDDKKEKKDKKHATAFSFVSSFYDTHEYFVVRGQKRQGLIVDPGAASGLIGSETLRELLNNCVEPDTLHTRQPMPCSHWQPFFATYEQCLFCNYFEDGDGLLTVDMDADNHNDQEISKVKLFRLLLTESGHYLLPTDEPTKHKLRDGIKQDVTAFFNKVATQATQLWQDVCPRMKHCFLSSRPAQTEGDRGEQEKACTTATENNKDDTPLQTSSTSTSDAADGNTDERKENEQEENDVKHSNYENVSLQGILPGADAPSAQLEHHVQNDKELTKPCDTFEKGFQQFHSEDDFPQYKEDILPNDMDQAKLRKRYRAIPEEYYTKSGLRPITPNNFQKWFSRAKGRGLKWHFWEVCSGSGRLSLTLLLAGLVIGFPVDARYGWNLRNSNHQHMLDMARQEFQPGVIHHSPDCGPWSVSANTKDPETKHCERLQEQPSIAWVQRSCEDQSRHDRGYLVEQPWGSAMWRDDNESPLRLDKIPENRSKQRCDQCMHDLRDEKDIFIQKATGFGANFKLVKTALRCSGHRGKTHSHLQGQAPNGLSRTAMTAVYPKTMCQRMKQDIISFLQKKNLLKTKLWAQDLCWFTSPSFYECVRCTLGRACPKDIEHSMIPGQCRHGKYAAGTNPRLQKLEDKDPMKRWKDSANKESYEQVIVDNNTGQELTVSASHYIKRLLMETVHNALGLFGEIFQEHMQVKAAKVELRPFNKTPSNPRVASSTAYLRIHITGHVKHWTIQPVEDMREMSVNQINEAIDEENWMVTIYGQEIGAGLFIGDKMG</sequence>
<organism evidence="2">
    <name type="scientific">Cladocopium goreaui</name>
    <dbReference type="NCBI Taxonomy" id="2562237"/>
    <lineage>
        <taxon>Eukaryota</taxon>
        <taxon>Sar</taxon>
        <taxon>Alveolata</taxon>
        <taxon>Dinophyceae</taxon>
        <taxon>Suessiales</taxon>
        <taxon>Symbiodiniaceae</taxon>
        <taxon>Cladocopium</taxon>
    </lineage>
</organism>
<evidence type="ECO:0000313" key="2">
    <source>
        <dbReference type="EMBL" id="CAI3995001.1"/>
    </source>
</evidence>
<protein>
    <submittedName>
        <fullName evidence="4">1-alkyl-2-acetylglycerophosphocholine esterase</fullName>
    </submittedName>
</protein>
<evidence type="ECO:0000313" key="3">
    <source>
        <dbReference type="EMBL" id="CAL1148376.1"/>
    </source>
</evidence>
<evidence type="ECO:0000313" key="4">
    <source>
        <dbReference type="EMBL" id="CAL4782313.1"/>
    </source>
</evidence>
<feature type="region of interest" description="Disordered" evidence="1">
    <location>
        <begin position="509"/>
        <end position="570"/>
    </location>
</feature>
<feature type="region of interest" description="Disordered" evidence="1">
    <location>
        <begin position="268"/>
        <end position="334"/>
    </location>
</feature>
<feature type="region of interest" description="Disordered" evidence="1">
    <location>
        <begin position="191"/>
        <end position="245"/>
    </location>
</feature>
<dbReference type="EMBL" id="CAMXCT020002023">
    <property type="protein sequence ID" value="CAL1148376.1"/>
    <property type="molecule type" value="Genomic_DNA"/>
</dbReference>
<reference evidence="2" key="1">
    <citation type="submission" date="2022-10" db="EMBL/GenBank/DDBJ databases">
        <authorList>
            <person name="Chen Y."/>
            <person name="Dougan E. K."/>
            <person name="Chan C."/>
            <person name="Rhodes N."/>
            <person name="Thang M."/>
        </authorList>
    </citation>
    <scope>NUCLEOTIDE SEQUENCE</scope>
</reference>
<evidence type="ECO:0000256" key="1">
    <source>
        <dbReference type="SAM" id="MobiDB-lite"/>
    </source>
</evidence>
<comment type="caution">
    <text evidence="2">The sequence shown here is derived from an EMBL/GenBank/DDBJ whole genome shotgun (WGS) entry which is preliminary data.</text>
</comment>
<dbReference type="Proteomes" id="UP001152797">
    <property type="component" value="Unassembled WGS sequence"/>
</dbReference>
<gene>
    <name evidence="2" type="ORF">C1SCF055_LOCUS21609</name>
</gene>
<feature type="compositionally biased region" description="Basic and acidic residues" evidence="1">
    <location>
        <begin position="552"/>
        <end position="569"/>
    </location>
</feature>